<dbReference type="InterPro" id="IPR017900">
    <property type="entry name" value="4Fe4S_Fe_S_CS"/>
</dbReference>
<dbReference type="NCBIfam" id="NF004538">
    <property type="entry name" value="PRK05888.1-4"/>
    <property type="match status" value="1"/>
</dbReference>
<keyword evidence="2 7" id="KW-0004">4Fe-4S</keyword>
<dbReference type="HAMAP" id="MF_01351">
    <property type="entry name" value="NDH1_NuoI"/>
    <property type="match status" value="1"/>
</dbReference>
<dbReference type="GO" id="GO:0048038">
    <property type="term" value="F:quinone binding"/>
    <property type="evidence" value="ECO:0007669"/>
    <property type="project" value="UniProtKB-KW"/>
</dbReference>
<evidence type="ECO:0000256" key="3">
    <source>
        <dbReference type="ARBA" id="ARBA00022723"/>
    </source>
</evidence>
<comment type="function">
    <text evidence="7">NDH-1 shuttles electrons from NADH, via FMN and iron-sulfur (Fe-S) centers, to quinones in the respiratory chain. The immediate electron acceptor for the enzyme in this species is believed to be ubiquinone. Couples the redox reaction to proton translocation (for every two electrons transferred, four hydrogen ions are translocated across the cytoplasmic membrane), and thus conserves the redox energy in a proton gradient.</text>
</comment>
<evidence type="ECO:0000256" key="6">
    <source>
        <dbReference type="ARBA" id="ARBA00023014"/>
    </source>
</evidence>
<name>A0A538T9P0_UNCEI</name>
<keyword evidence="7" id="KW-0874">Quinone</keyword>
<evidence type="ECO:0000313" key="9">
    <source>
        <dbReference type="EMBL" id="TMQ60297.1"/>
    </source>
</evidence>
<comment type="similarity">
    <text evidence="1 7">Belongs to the complex I 23 kDa subunit family.</text>
</comment>
<dbReference type="SUPFAM" id="SSF54862">
    <property type="entry name" value="4Fe-4S ferredoxins"/>
    <property type="match status" value="1"/>
</dbReference>
<dbReference type="EC" id="7.1.1.-" evidence="7"/>
<comment type="cofactor">
    <cofactor evidence="7">
        <name>[4Fe-4S] cluster</name>
        <dbReference type="ChEBI" id="CHEBI:49883"/>
    </cofactor>
    <text evidence="7">Binds 2 [4Fe-4S] clusters per subunit.</text>
</comment>
<comment type="caution">
    <text evidence="9">The sequence shown here is derived from an EMBL/GenBank/DDBJ whole genome shotgun (WGS) entry which is preliminary data.</text>
</comment>
<dbReference type="PROSITE" id="PS51379">
    <property type="entry name" value="4FE4S_FER_2"/>
    <property type="match status" value="2"/>
</dbReference>
<comment type="subunit">
    <text evidence="7">NDH-1 is composed of 14 different subunits. Subunits NuoA, H, J, K, L, M, N constitute the membrane sector of the complex.</text>
</comment>
<feature type="domain" description="4Fe-4S ferredoxin-type" evidence="8">
    <location>
        <begin position="51"/>
        <end position="81"/>
    </location>
</feature>
<sequence>MPKEPGKGLGIGELAKGLGVTLENLFRKPFTVQYPEEKLEMFPRFRGLHILTRHEDGLERCVGCELCAVACPADAIFVKAAENDPDHPTSHGERYAERYEINMLRCIFCGMCEEACPEDAIYLEKDYELSDYDRDAFIYTKEELLVPEEKSGYLPAR</sequence>
<evidence type="ECO:0000256" key="5">
    <source>
        <dbReference type="ARBA" id="ARBA00023004"/>
    </source>
</evidence>
<evidence type="ECO:0000256" key="2">
    <source>
        <dbReference type="ARBA" id="ARBA00022485"/>
    </source>
</evidence>
<feature type="binding site" evidence="7">
    <location>
        <position position="106"/>
    </location>
    <ligand>
        <name>[4Fe-4S] cluster</name>
        <dbReference type="ChEBI" id="CHEBI:49883"/>
        <label>2</label>
    </ligand>
</feature>
<keyword evidence="9" id="KW-0560">Oxidoreductase</keyword>
<dbReference type="AlphaFoldDB" id="A0A538T9P0"/>
<feature type="domain" description="4Fe-4S ferredoxin-type" evidence="8">
    <location>
        <begin position="97"/>
        <end position="126"/>
    </location>
</feature>
<proteinExistence type="inferred from homology"/>
<dbReference type="PANTHER" id="PTHR10849:SF20">
    <property type="entry name" value="NADH DEHYDROGENASE [UBIQUINONE] IRON-SULFUR PROTEIN 8, MITOCHONDRIAL"/>
    <property type="match status" value="1"/>
</dbReference>
<keyword evidence="3 7" id="KW-0479">Metal-binding</keyword>
<feature type="binding site" evidence="7">
    <location>
        <position position="64"/>
    </location>
    <ligand>
        <name>[4Fe-4S] cluster</name>
        <dbReference type="ChEBI" id="CHEBI:49883"/>
        <label>1</label>
    </ligand>
</feature>
<keyword evidence="5 7" id="KW-0408">Iron</keyword>
<feature type="binding site" evidence="7">
    <location>
        <position position="71"/>
    </location>
    <ligand>
        <name>[4Fe-4S] cluster</name>
        <dbReference type="ChEBI" id="CHEBI:49883"/>
        <label>2</label>
    </ligand>
</feature>
<keyword evidence="6 7" id="KW-0411">Iron-sulfur</keyword>
<dbReference type="GO" id="GO:0005506">
    <property type="term" value="F:iron ion binding"/>
    <property type="evidence" value="ECO:0007669"/>
    <property type="project" value="UniProtKB-UniRule"/>
</dbReference>
<feature type="binding site" evidence="7">
    <location>
        <position position="112"/>
    </location>
    <ligand>
        <name>[4Fe-4S] cluster</name>
        <dbReference type="ChEBI" id="CHEBI:49883"/>
        <label>2</label>
    </ligand>
</feature>
<comment type="subcellular location">
    <subcellularLocation>
        <location evidence="7">Cell membrane</location>
        <topology evidence="7">Peripheral membrane protein</topology>
    </subcellularLocation>
</comment>
<evidence type="ECO:0000256" key="7">
    <source>
        <dbReference type="HAMAP-Rule" id="MF_01351"/>
    </source>
</evidence>
<dbReference type="NCBIfam" id="TIGR01971">
    <property type="entry name" value="NuoI"/>
    <property type="match status" value="1"/>
</dbReference>
<keyword evidence="7" id="KW-0472">Membrane</keyword>
<dbReference type="Gene3D" id="3.30.70.3270">
    <property type="match status" value="1"/>
</dbReference>
<dbReference type="NCBIfam" id="NF004537">
    <property type="entry name" value="PRK05888.1-3"/>
    <property type="match status" value="1"/>
</dbReference>
<dbReference type="InterPro" id="IPR010226">
    <property type="entry name" value="NADH_quinone_OxRdtase_chainI"/>
</dbReference>
<feature type="binding site" evidence="7">
    <location>
        <position position="116"/>
    </location>
    <ligand>
        <name>[4Fe-4S] cluster</name>
        <dbReference type="ChEBI" id="CHEBI:49883"/>
        <label>1</label>
    </ligand>
</feature>
<dbReference type="GO" id="GO:0050136">
    <property type="term" value="F:NADH dehydrogenase (quinone) (non-electrogenic) activity"/>
    <property type="evidence" value="ECO:0007669"/>
    <property type="project" value="UniProtKB-UniRule"/>
</dbReference>
<evidence type="ECO:0000313" key="10">
    <source>
        <dbReference type="Proteomes" id="UP000317716"/>
    </source>
</evidence>
<dbReference type="PROSITE" id="PS00198">
    <property type="entry name" value="4FE4S_FER_1"/>
    <property type="match status" value="1"/>
</dbReference>
<evidence type="ECO:0000256" key="1">
    <source>
        <dbReference type="ARBA" id="ARBA00010277"/>
    </source>
</evidence>
<protein>
    <recommendedName>
        <fullName evidence="7">NADH-quinone oxidoreductase subunit I</fullName>
        <ecNumber evidence="7">7.1.1.-</ecNumber>
    </recommendedName>
    <alternativeName>
        <fullName evidence="7">NADH dehydrogenase I subunit I</fullName>
    </alternativeName>
    <alternativeName>
        <fullName evidence="7">NDH-1 subunit I</fullName>
    </alternativeName>
</protein>
<feature type="binding site" evidence="7">
    <location>
        <position position="109"/>
    </location>
    <ligand>
        <name>[4Fe-4S] cluster</name>
        <dbReference type="ChEBI" id="CHEBI:49883"/>
        <label>2</label>
    </ligand>
</feature>
<keyword evidence="7" id="KW-0830">Ubiquinone</keyword>
<reference evidence="9 10" key="1">
    <citation type="journal article" date="2019" name="Nat. Microbiol.">
        <title>Mediterranean grassland soil C-N compound turnover is dependent on rainfall and depth, and is mediated by genomically divergent microorganisms.</title>
        <authorList>
            <person name="Diamond S."/>
            <person name="Andeer P.F."/>
            <person name="Li Z."/>
            <person name="Crits-Christoph A."/>
            <person name="Burstein D."/>
            <person name="Anantharaman K."/>
            <person name="Lane K.R."/>
            <person name="Thomas B.C."/>
            <person name="Pan C."/>
            <person name="Northen T.R."/>
            <person name="Banfield J.F."/>
        </authorList>
    </citation>
    <scope>NUCLEOTIDE SEQUENCE [LARGE SCALE GENOMIC DNA]</scope>
    <source>
        <strain evidence="9">WS_2</strain>
    </source>
</reference>
<dbReference type="PANTHER" id="PTHR10849">
    <property type="entry name" value="NADH DEHYDROGENASE UBIQUINONE IRON-SULFUR PROTEIN 8, MITOCHONDRIAL"/>
    <property type="match status" value="1"/>
</dbReference>
<organism evidence="9 10">
    <name type="scientific">Eiseniibacteriota bacterium</name>
    <dbReference type="NCBI Taxonomy" id="2212470"/>
    <lineage>
        <taxon>Bacteria</taxon>
        <taxon>Candidatus Eiseniibacteriota</taxon>
    </lineage>
</organism>
<evidence type="ECO:0000259" key="8">
    <source>
        <dbReference type="PROSITE" id="PS51379"/>
    </source>
</evidence>
<dbReference type="GO" id="GO:0051539">
    <property type="term" value="F:4 iron, 4 sulfur cluster binding"/>
    <property type="evidence" value="ECO:0007669"/>
    <property type="project" value="UniProtKB-KW"/>
</dbReference>
<feature type="binding site" evidence="7">
    <location>
        <position position="67"/>
    </location>
    <ligand>
        <name>[4Fe-4S] cluster</name>
        <dbReference type="ChEBI" id="CHEBI:49883"/>
        <label>1</label>
    </ligand>
</feature>
<keyword evidence="7" id="KW-0520">NAD</keyword>
<evidence type="ECO:0000256" key="4">
    <source>
        <dbReference type="ARBA" id="ARBA00022967"/>
    </source>
</evidence>
<gene>
    <name evidence="7 9" type="primary">nuoI</name>
    <name evidence="9" type="ORF">E6K72_00695</name>
</gene>
<dbReference type="EMBL" id="VBOS01000025">
    <property type="protein sequence ID" value="TMQ60297.1"/>
    <property type="molecule type" value="Genomic_DNA"/>
</dbReference>
<feature type="binding site" evidence="7">
    <location>
        <position position="61"/>
    </location>
    <ligand>
        <name>[4Fe-4S] cluster</name>
        <dbReference type="ChEBI" id="CHEBI:49883"/>
        <label>1</label>
    </ligand>
</feature>
<dbReference type="InterPro" id="IPR017896">
    <property type="entry name" value="4Fe4S_Fe-S-bd"/>
</dbReference>
<keyword evidence="7" id="KW-1003">Cell membrane</keyword>
<comment type="catalytic activity">
    <reaction evidence="7">
        <text>a quinone + NADH + 5 H(+)(in) = a quinol + NAD(+) + 4 H(+)(out)</text>
        <dbReference type="Rhea" id="RHEA:57888"/>
        <dbReference type="ChEBI" id="CHEBI:15378"/>
        <dbReference type="ChEBI" id="CHEBI:24646"/>
        <dbReference type="ChEBI" id="CHEBI:57540"/>
        <dbReference type="ChEBI" id="CHEBI:57945"/>
        <dbReference type="ChEBI" id="CHEBI:132124"/>
    </reaction>
</comment>
<dbReference type="GO" id="GO:0005886">
    <property type="term" value="C:plasma membrane"/>
    <property type="evidence" value="ECO:0007669"/>
    <property type="project" value="UniProtKB-SubCell"/>
</dbReference>
<dbReference type="Pfam" id="PF12838">
    <property type="entry name" value="Fer4_7"/>
    <property type="match status" value="1"/>
</dbReference>
<keyword evidence="4 7" id="KW-1278">Translocase</keyword>
<dbReference type="Proteomes" id="UP000317716">
    <property type="component" value="Unassembled WGS sequence"/>
</dbReference>
<dbReference type="GO" id="GO:0009060">
    <property type="term" value="P:aerobic respiration"/>
    <property type="evidence" value="ECO:0007669"/>
    <property type="project" value="TreeGrafter"/>
</dbReference>
<accession>A0A538T9P0</accession>